<dbReference type="InterPro" id="IPR013525">
    <property type="entry name" value="ABC2_TM"/>
</dbReference>
<proteinExistence type="predicted"/>
<evidence type="ECO:0000313" key="7">
    <source>
        <dbReference type="EMBL" id="ABL78622.1"/>
    </source>
</evidence>
<feature type="transmembrane region" description="Helical" evidence="5">
    <location>
        <begin position="172"/>
        <end position="190"/>
    </location>
</feature>
<evidence type="ECO:0000259" key="6">
    <source>
        <dbReference type="PROSITE" id="PS51012"/>
    </source>
</evidence>
<feature type="transmembrane region" description="Helical" evidence="5">
    <location>
        <begin position="235"/>
        <end position="254"/>
    </location>
</feature>
<dbReference type="PROSITE" id="PS51012">
    <property type="entry name" value="ABC_TM2"/>
    <property type="match status" value="1"/>
</dbReference>
<organism evidence="7 8">
    <name type="scientific">Thermofilum pendens (strain DSM 2475 / Hrk 5)</name>
    <dbReference type="NCBI Taxonomy" id="368408"/>
    <lineage>
        <taxon>Archaea</taxon>
        <taxon>Thermoproteota</taxon>
        <taxon>Thermoprotei</taxon>
        <taxon>Thermofilales</taxon>
        <taxon>Thermofilaceae</taxon>
        <taxon>Thermofilum</taxon>
    </lineage>
</organism>
<dbReference type="InterPro" id="IPR051784">
    <property type="entry name" value="Nod_factor_ABC_transporter"/>
</dbReference>
<evidence type="ECO:0000313" key="8">
    <source>
        <dbReference type="Proteomes" id="UP000000641"/>
    </source>
</evidence>
<dbReference type="AlphaFoldDB" id="A1RZJ2"/>
<protein>
    <submittedName>
        <fullName evidence="7">ABC-2 type transporter</fullName>
    </submittedName>
</protein>
<name>A1RZJ2_THEPD</name>
<dbReference type="EnsemblBacteria" id="ABL78622">
    <property type="protein sequence ID" value="ABL78622"/>
    <property type="gene ID" value="Tpen_1224"/>
</dbReference>
<dbReference type="GO" id="GO:0140359">
    <property type="term" value="F:ABC-type transporter activity"/>
    <property type="evidence" value="ECO:0007669"/>
    <property type="project" value="InterPro"/>
</dbReference>
<comment type="subcellular location">
    <subcellularLocation>
        <location evidence="1">Membrane</location>
        <topology evidence="1">Multi-pass membrane protein</topology>
    </subcellularLocation>
</comment>
<evidence type="ECO:0000256" key="1">
    <source>
        <dbReference type="ARBA" id="ARBA00004141"/>
    </source>
</evidence>
<evidence type="ECO:0000256" key="3">
    <source>
        <dbReference type="ARBA" id="ARBA00022989"/>
    </source>
</evidence>
<feature type="transmembrane region" description="Helical" evidence="5">
    <location>
        <begin position="202"/>
        <end position="223"/>
    </location>
</feature>
<dbReference type="GO" id="GO:0043190">
    <property type="term" value="C:ATP-binding cassette (ABC) transporter complex"/>
    <property type="evidence" value="ECO:0007669"/>
    <property type="project" value="InterPro"/>
</dbReference>
<reference evidence="8" key="1">
    <citation type="journal article" date="2008" name="J. Bacteriol.">
        <title>Genome sequence of Thermofilum pendens reveals an exceptional loss of biosynthetic pathways without genome reduction.</title>
        <authorList>
            <person name="Anderson I."/>
            <person name="Rodriguez J."/>
            <person name="Susanti D."/>
            <person name="Porat I."/>
            <person name="Reich C."/>
            <person name="Ulrich L.E."/>
            <person name="Elkins J.G."/>
            <person name="Mavromatis K."/>
            <person name="Lykidis A."/>
            <person name="Kim E."/>
            <person name="Thompson L.S."/>
            <person name="Nolan M."/>
            <person name="Land M."/>
            <person name="Copeland A."/>
            <person name="Lapidus A."/>
            <person name="Lucas S."/>
            <person name="Detter C."/>
            <person name="Zhulin I.B."/>
            <person name="Olsen G.J."/>
            <person name="Whitman W."/>
            <person name="Mukhopadhyay B."/>
            <person name="Bristow J."/>
            <person name="Kyrpides N."/>
        </authorList>
    </citation>
    <scope>NUCLEOTIDE SEQUENCE [LARGE SCALE GENOMIC DNA]</scope>
    <source>
        <strain evidence="8">DSM 2475 / Hrk 5</strain>
    </source>
</reference>
<feature type="domain" description="ABC transmembrane type-2" evidence="6">
    <location>
        <begin position="27"/>
        <end position="256"/>
    </location>
</feature>
<keyword evidence="8" id="KW-1185">Reference proteome</keyword>
<dbReference type="HOGENOM" id="CLU_1088214_0_0_2"/>
<evidence type="ECO:0000256" key="5">
    <source>
        <dbReference type="SAM" id="Phobius"/>
    </source>
</evidence>
<keyword evidence="2 5" id="KW-0812">Transmembrane</keyword>
<sequence length="260" mass="29084">MEVRLDGIRGGLLIALRDLDRFWKYKFWLGAQVAMNLADILIFAVIFNNIVNRQYIPDYVKFLATGVLALSTFASAFSIGREVGIEIRREFTHYLLSIPVSREALVFGRILSGTLRGLIYQASFIVLAALIVGTPTALGAVLVLSTSAMLSASMSSLAIAISTSTRDFNLQATFRSLTYYVLFFFSNVFYPEEILKQRFPGAVVFLIKLSPVSLAADVYRWAFGYNTSINVFHEYALLLAWTLVTLVLASALYLRNLTRM</sequence>
<dbReference type="PANTHER" id="PTHR43229">
    <property type="entry name" value="NODULATION PROTEIN J"/>
    <property type="match status" value="1"/>
</dbReference>
<feature type="transmembrane region" description="Helical" evidence="5">
    <location>
        <begin position="59"/>
        <end position="79"/>
    </location>
</feature>
<keyword evidence="4 5" id="KW-0472">Membrane</keyword>
<evidence type="ECO:0000256" key="4">
    <source>
        <dbReference type="ARBA" id="ARBA00023136"/>
    </source>
</evidence>
<evidence type="ECO:0000256" key="2">
    <source>
        <dbReference type="ARBA" id="ARBA00022692"/>
    </source>
</evidence>
<accession>A1RZJ2</accession>
<dbReference type="KEGG" id="tpe:Tpen_1224"/>
<dbReference type="Proteomes" id="UP000000641">
    <property type="component" value="Chromosome"/>
</dbReference>
<dbReference type="eggNOG" id="arCOG01467">
    <property type="taxonomic scope" value="Archaea"/>
</dbReference>
<dbReference type="PIRSF" id="PIRSF006648">
    <property type="entry name" value="DrrB"/>
    <property type="match status" value="1"/>
</dbReference>
<dbReference type="InterPro" id="IPR000412">
    <property type="entry name" value="ABC_2_transport"/>
</dbReference>
<gene>
    <name evidence="7" type="ordered locus">Tpen_1224</name>
</gene>
<feature type="transmembrane region" description="Helical" evidence="5">
    <location>
        <begin position="27"/>
        <end position="47"/>
    </location>
</feature>
<dbReference type="PANTHER" id="PTHR43229:SF2">
    <property type="entry name" value="NODULATION PROTEIN J"/>
    <property type="match status" value="1"/>
</dbReference>
<feature type="transmembrane region" description="Helical" evidence="5">
    <location>
        <begin position="124"/>
        <end position="152"/>
    </location>
</feature>
<dbReference type="Pfam" id="PF01061">
    <property type="entry name" value="ABC2_membrane"/>
    <property type="match status" value="1"/>
</dbReference>
<dbReference type="InterPro" id="IPR047817">
    <property type="entry name" value="ABC2_TM_bact-type"/>
</dbReference>
<dbReference type="EMBL" id="CP000505">
    <property type="protein sequence ID" value="ABL78622.1"/>
    <property type="molecule type" value="Genomic_DNA"/>
</dbReference>
<keyword evidence="3 5" id="KW-1133">Transmembrane helix</keyword>
<dbReference type="STRING" id="368408.Tpen_1224"/>